<comment type="catalytic activity">
    <reaction evidence="1 9">
        <text>(2R)-2-phosphoglycerate = (2R)-3-phosphoglycerate</text>
        <dbReference type="Rhea" id="RHEA:15901"/>
        <dbReference type="ChEBI" id="CHEBI:58272"/>
        <dbReference type="ChEBI" id="CHEBI:58289"/>
        <dbReference type="EC" id="5.4.2.12"/>
    </reaction>
</comment>
<feature type="binding site" evidence="9 12">
    <location>
        <position position="129"/>
    </location>
    <ligand>
        <name>substrate</name>
    </ligand>
</feature>
<dbReference type="SUPFAM" id="SSF53649">
    <property type="entry name" value="Alkaline phosphatase-like"/>
    <property type="match status" value="1"/>
</dbReference>
<feature type="active site" description="Phosphoserine intermediate" evidence="9 11">
    <location>
        <position position="68"/>
    </location>
</feature>
<feature type="binding site" evidence="9 12">
    <location>
        <begin position="265"/>
        <end position="268"/>
    </location>
    <ligand>
        <name>substrate</name>
    </ligand>
</feature>
<feature type="binding site" evidence="9 12">
    <location>
        <position position="191"/>
    </location>
    <ligand>
        <name>substrate</name>
    </ligand>
</feature>
<dbReference type="InterPro" id="IPR036646">
    <property type="entry name" value="PGAM_B_sf"/>
</dbReference>
<dbReference type="FunFam" id="3.40.1450.10:FF:000002">
    <property type="entry name" value="2,3-bisphosphoglycerate-independent phosphoglycerate mutase"/>
    <property type="match status" value="1"/>
</dbReference>
<evidence type="ECO:0000256" key="2">
    <source>
        <dbReference type="ARBA" id="ARBA00002315"/>
    </source>
</evidence>
<dbReference type="EMBL" id="MGDX01000027">
    <property type="protein sequence ID" value="OGL70696.1"/>
    <property type="molecule type" value="Genomic_DNA"/>
</dbReference>
<dbReference type="STRING" id="1802389.A3C17_01785"/>
<dbReference type="EC" id="5.4.2.12" evidence="9 10"/>
<dbReference type="Gene3D" id="3.40.1450.10">
    <property type="entry name" value="BPG-independent phosphoglycerate mutase, domain B"/>
    <property type="match status" value="1"/>
</dbReference>
<dbReference type="GO" id="GO:0030145">
    <property type="term" value="F:manganese ion binding"/>
    <property type="evidence" value="ECO:0007669"/>
    <property type="project" value="UniProtKB-UniRule"/>
</dbReference>
<dbReference type="GO" id="GO:0006007">
    <property type="term" value="P:glucose catabolic process"/>
    <property type="evidence" value="ECO:0007669"/>
    <property type="project" value="InterPro"/>
</dbReference>
<gene>
    <name evidence="9" type="primary">gpmI</name>
    <name evidence="16" type="ORF">A3C17_01785</name>
</gene>
<dbReference type="Proteomes" id="UP000177097">
    <property type="component" value="Unassembled WGS sequence"/>
</dbReference>
<keyword evidence="5 9" id="KW-0479">Metal-binding</keyword>
<dbReference type="HAMAP" id="MF_01038">
    <property type="entry name" value="GpmI"/>
    <property type="match status" value="1"/>
</dbReference>
<dbReference type="InterPro" id="IPR011258">
    <property type="entry name" value="BPG-indep_PGM_N"/>
</dbReference>
<feature type="binding site" evidence="9 12">
    <location>
        <begin position="159"/>
        <end position="160"/>
    </location>
    <ligand>
        <name>substrate</name>
    </ligand>
</feature>
<dbReference type="AlphaFoldDB" id="A0A1F7TXL9"/>
<evidence type="ECO:0000313" key="17">
    <source>
        <dbReference type="Proteomes" id="UP000177097"/>
    </source>
</evidence>
<evidence type="ECO:0000256" key="11">
    <source>
        <dbReference type="PIRSR" id="PIRSR001492-1"/>
    </source>
</evidence>
<comment type="subunit">
    <text evidence="9">Monomer.</text>
</comment>
<dbReference type="GO" id="GO:0006096">
    <property type="term" value="P:glycolytic process"/>
    <property type="evidence" value="ECO:0007669"/>
    <property type="project" value="UniProtKB-UniRule"/>
</dbReference>
<evidence type="ECO:0000256" key="9">
    <source>
        <dbReference type="HAMAP-Rule" id="MF_01038"/>
    </source>
</evidence>
<evidence type="ECO:0000256" key="8">
    <source>
        <dbReference type="ARBA" id="ARBA00023235"/>
    </source>
</evidence>
<dbReference type="Gene3D" id="3.40.720.10">
    <property type="entry name" value="Alkaline Phosphatase, subunit A"/>
    <property type="match status" value="1"/>
</dbReference>
<evidence type="ECO:0000256" key="3">
    <source>
        <dbReference type="ARBA" id="ARBA00004798"/>
    </source>
</evidence>
<protein>
    <recommendedName>
        <fullName evidence="9 10">2,3-bisphosphoglycerate-independent phosphoglycerate mutase</fullName>
        <shortName evidence="9">BPG-independent PGAM</shortName>
        <shortName evidence="9">Phosphoglyceromutase</shortName>
        <shortName evidence="9">iPGM</shortName>
        <ecNumber evidence="9 10">5.4.2.12</ecNumber>
    </recommendedName>
</protein>
<dbReference type="PANTHER" id="PTHR31637:SF0">
    <property type="entry name" value="2,3-BISPHOSPHOGLYCERATE-INDEPENDENT PHOSPHOGLYCERATE MUTASE"/>
    <property type="match status" value="1"/>
</dbReference>
<comment type="cofactor">
    <cofactor evidence="9">
        <name>Mn(2+)</name>
        <dbReference type="ChEBI" id="CHEBI:29035"/>
    </cofactor>
    <text evidence="9">Binds 2 manganese ions per subunit.</text>
</comment>
<feature type="binding site" evidence="9 13">
    <location>
        <position position="405"/>
    </location>
    <ligand>
        <name>Mn(2+)</name>
        <dbReference type="ChEBI" id="CHEBI:29035"/>
        <label>1</label>
    </ligand>
</feature>
<feature type="binding site" evidence="9 12">
    <location>
        <position position="338"/>
    </location>
    <ligand>
        <name>substrate</name>
    </ligand>
</feature>
<evidence type="ECO:0000256" key="5">
    <source>
        <dbReference type="ARBA" id="ARBA00022723"/>
    </source>
</evidence>
<evidence type="ECO:0000259" key="14">
    <source>
        <dbReference type="Pfam" id="PF01676"/>
    </source>
</evidence>
<feature type="domain" description="Metalloenzyme" evidence="14">
    <location>
        <begin position="10"/>
        <end position="517"/>
    </location>
</feature>
<dbReference type="NCBIfam" id="TIGR01307">
    <property type="entry name" value="pgm_bpd_ind"/>
    <property type="match status" value="1"/>
</dbReference>
<reference evidence="16 17" key="1">
    <citation type="journal article" date="2016" name="Nat. Commun.">
        <title>Thousands of microbial genomes shed light on interconnected biogeochemical processes in an aquifer system.</title>
        <authorList>
            <person name="Anantharaman K."/>
            <person name="Brown C.T."/>
            <person name="Hug L.A."/>
            <person name="Sharon I."/>
            <person name="Castelle C.J."/>
            <person name="Probst A.J."/>
            <person name="Thomas B.C."/>
            <person name="Singh A."/>
            <person name="Wilkins M.J."/>
            <person name="Karaoz U."/>
            <person name="Brodie E.L."/>
            <person name="Williams K.H."/>
            <person name="Hubbard S.S."/>
            <person name="Banfield J.F."/>
        </authorList>
    </citation>
    <scope>NUCLEOTIDE SEQUENCE [LARGE SCALE GENOMIC DNA]</scope>
</reference>
<evidence type="ECO:0000256" key="12">
    <source>
        <dbReference type="PIRSR" id="PIRSR001492-2"/>
    </source>
</evidence>
<dbReference type="Pfam" id="PF01676">
    <property type="entry name" value="Metalloenzyme"/>
    <property type="match status" value="1"/>
</dbReference>
<dbReference type="UniPathway" id="UPA00109">
    <property type="reaction ID" value="UER00186"/>
</dbReference>
<evidence type="ECO:0000256" key="7">
    <source>
        <dbReference type="ARBA" id="ARBA00023211"/>
    </source>
</evidence>
<dbReference type="SUPFAM" id="SSF64158">
    <property type="entry name" value="2,3-Bisphosphoglycerate-independent phosphoglycerate mutase, substrate-binding domain"/>
    <property type="match status" value="1"/>
</dbReference>
<feature type="binding site" evidence="9 12">
    <location>
        <position position="197"/>
    </location>
    <ligand>
        <name>substrate</name>
    </ligand>
</feature>
<dbReference type="InterPro" id="IPR006124">
    <property type="entry name" value="Metalloenzyme"/>
</dbReference>
<dbReference type="CDD" id="cd16010">
    <property type="entry name" value="iPGM"/>
    <property type="match status" value="1"/>
</dbReference>
<evidence type="ECO:0000256" key="4">
    <source>
        <dbReference type="ARBA" id="ARBA00008819"/>
    </source>
</evidence>
<dbReference type="PIRSF" id="PIRSF001492">
    <property type="entry name" value="IPGAM"/>
    <property type="match status" value="1"/>
</dbReference>
<dbReference type="Pfam" id="PF06415">
    <property type="entry name" value="iPGM_N"/>
    <property type="match status" value="1"/>
</dbReference>
<feature type="domain" description="BPG-independent PGAM N-terminal" evidence="15">
    <location>
        <begin position="88"/>
        <end position="301"/>
    </location>
</feature>
<feature type="binding site" evidence="9 13">
    <location>
        <position position="18"/>
    </location>
    <ligand>
        <name>Mn(2+)</name>
        <dbReference type="ChEBI" id="CHEBI:29035"/>
        <label>2</label>
    </ligand>
</feature>
<comment type="function">
    <text evidence="2 9">Catalyzes the interconversion of 2-phosphoglycerate and 3-phosphoglycerate.</text>
</comment>
<comment type="caution">
    <text evidence="16">The sequence shown here is derived from an EMBL/GenBank/DDBJ whole genome shotgun (WGS) entry which is preliminary data.</text>
</comment>
<proteinExistence type="inferred from homology"/>
<dbReference type="GO" id="GO:0005829">
    <property type="term" value="C:cytosol"/>
    <property type="evidence" value="ECO:0007669"/>
    <property type="project" value="TreeGrafter"/>
</dbReference>
<evidence type="ECO:0000256" key="1">
    <source>
        <dbReference type="ARBA" id="ARBA00000370"/>
    </source>
</evidence>
<feature type="binding site" evidence="9 13">
    <location>
        <position position="409"/>
    </location>
    <ligand>
        <name>Mn(2+)</name>
        <dbReference type="ChEBI" id="CHEBI:29035"/>
        <label>1</label>
    </ligand>
</feature>
<dbReference type="GO" id="GO:0004619">
    <property type="term" value="F:phosphoglycerate mutase activity"/>
    <property type="evidence" value="ECO:0007669"/>
    <property type="project" value="UniProtKB-UniRule"/>
</dbReference>
<evidence type="ECO:0000256" key="6">
    <source>
        <dbReference type="ARBA" id="ARBA00023152"/>
    </source>
</evidence>
<keyword evidence="7 9" id="KW-0464">Manganese</keyword>
<feature type="binding site" evidence="9 13">
    <location>
        <position position="447"/>
    </location>
    <ligand>
        <name>Mn(2+)</name>
        <dbReference type="ChEBI" id="CHEBI:29035"/>
        <label>2</label>
    </ligand>
</feature>
<comment type="pathway">
    <text evidence="3 9">Carbohydrate degradation; glycolysis; pyruvate from D-glyceraldehyde 3-phosphate: step 3/5.</text>
</comment>
<name>A0A1F7TXL9_9BACT</name>
<sequence length="528" mass="57317">MNATATQRHKPLVLLIIDGFGIAPPDTGNAIHAAKTPVYDRLVQTYPAMPLRASGETVGLNWGDMGNSEVGHLTIGAGRVYYQSLPRINKAIEDGTFYKREAFLRAIEHVKKTGGTLHIVGLMSSGKVHAMNTHAYALLELAAQQKLKKVAVHAILDGRDTLYNAGYGFIEELISKMDEFGVGRLATIMGRHFAMDRDHKWDRTQLAYDAMLGHGPTMDDPLSAIKASYAKEVYDEQLAPTVVAQNGMPTAPVADGDAIIMTNYRPDRARQLTKAFTMPEFEDFERTHISDLMYVGMMPYETGIPMEVAFPPELITKGLSEIISNMGLKQLHVAETEKYAHVTFFFNGTREDPFAGEERVMVPSPKVASYDEVPEMSAGLVTDAILKAIRAGVHDVIIANYANPDMVAHTGNFEATKVAVEVVDAALGRIVEATLTKQGVVLVTADHGNAEEVTNLQTGDMDKEHSTNPVPFLIIGKTYEGQPSLVGDVPGNDLSLVAPVGVLADVAPTALRLLGIPQPKDMTGQALI</sequence>
<dbReference type="InterPro" id="IPR017850">
    <property type="entry name" value="Alkaline_phosphatase_core_sf"/>
</dbReference>
<keyword evidence="8 9" id="KW-0413">Isomerase</keyword>
<keyword evidence="6 9" id="KW-0324">Glycolysis</keyword>
<feature type="binding site" evidence="9 13">
    <location>
        <position position="68"/>
    </location>
    <ligand>
        <name>Mn(2+)</name>
        <dbReference type="ChEBI" id="CHEBI:29035"/>
        <label>2</label>
    </ligand>
</feature>
<evidence type="ECO:0000259" key="15">
    <source>
        <dbReference type="Pfam" id="PF06415"/>
    </source>
</evidence>
<feature type="binding site" evidence="9 13">
    <location>
        <position position="465"/>
    </location>
    <ligand>
        <name>Mn(2+)</name>
        <dbReference type="ChEBI" id="CHEBI:29035"/>
        <label>1</label>
    </ligand>
</feature>
<organism evidence="16 17">
    <name type="scientific">Candidatus Uhrbacteria bacterium RIFCSPHIGHO2_02_FULL_53_13</name>
    <dbReference type="NCBI Taxonomy" id="1802389"/>
    <lineage>
        <taxon>Bacteria</taxon>
        <taxon>Candidatus Uhriibacteriota</taxon>
    </lineage>
</organism>
<dbReference type="InterPro" id="IPR005995">
    <property type="entry name" value="Pgm_bpd_ind"/>
</dbReference>
<feature type="binding site" evidence="9 13">
    <location>
        <position position="446"/>
    </location>
    <ligand>
        <name>Mn(2+)</name>
        <dbReference type="ChEBI" id="CHEBI:29035"/>
        <label>2</label>
    </ligand>
</feature>
<evidence type="ECO:0000313" key="16">
    <source>
        <dbReference type="EMBL" id="OGL70696.1"/>
    </source>
</evidence>
<evidence type="ECO:0000256" key="13">
    <source>
        <dbReference type="PIRSR" id="PIRSR001492-3"/>
    </source>
</evidence>
<accession>A0A1F7TXL9</accession>
<evidence type="ECO:0000256" key="10">
    <source>
        <dbReference type="NCBIfam" id="TIGR01307"/>
    </source>
</evidence>
<dbReference type="PANTHER" id="PTHR31637">
    <property type="entry name" value="2,3-BISPHOSPHOGLYCERATE-INDEPENDENT PHOSPHOGLYCERATE MUTASE"/>
    <property type="match status" value="1"/>
</dbReference>
<comment type="similarity">
    <text evidence="4 9">Belongs to the BPG-independent phosphoglycerate mutase family.</text>
</comment>